<keyword evidence="2" id="KW-0238">DNA-binding</keyword>
<dbReference type="PROSITE" id="PS50987">
    <property type="entry name" value="HTH_ARSR_2"/>
    <property type="match status" value="1"/>
</dbReference>
<organism evidence="5">
    <name type="scientific">Tunturiibacter empetritectus</name>
    <dbReference type="NCBI Taxonomy" id="3069691"/>
    <lineage>
        <taxon>Bacteria</taxon>
        <taxon>Pseudomonadati</taxon>
        <taxon>Acidobacteriota</taxon>
        <taxon>Terriglobia</taxon>
        <taxon>Terriglobales</taxon>
        <taxon>Acidobacteriaceae</taxon>
        <taxon>Tunturiibacter</taxon>
    </lineage>
</organism>
<evidence type="ECO:0000256" key="1">
    <source>
        <dbReference type="ARBA" id="ARBA00023015"/>
    </source>
</evidence>
<dbReference type="RefSeq" id="WP_353070530.1">
    <property type="nucleotide sequence ID" value="NZ_CP132933.1"/>
</dbReference>
<proteinExistence type="predicted"/>
<dbReference type="EMBL" id="CP132933">
    <property type="protein sequence ID" value="XCB28871.1"/>
    <property type="molecule type" value="Genomic_DNA"/>
</dbReference>
<dbReference type="PANTHER" id="PTHR33154">
    <property type="entry name" value="TRANSCRIPTIONAL REGULATOR, ARSR FAMILY"/>
    <property type="match status" value="1"/>
</dbReference>
<reference evidence="5" key="1">
    <citation type="submission" date="2023-08" db="EMBL/GenBank/DDBJ databases">
        <authorList>
            <person name="Messyasz A."/>
            <person name="Mannisto M.K."/>
            <person name="Kerkhof L.J."/>
            <person name="Haggblom M."/>
        </authorList>
    </citation>
    <scope>NUCLEOTIDE SEQUENCE</scope>
    <source>
        <strain evidence="5">M8UP23</strain>
        <plasmid evidence="5">unnamed1</plasmid>
    </source>
</reference>
<dbReference type="CDD" id="cd00090">
    <property type="entry name" value="HTH_ARSR"/>
    <property type="match status" value="1"/>
</dbReference>
<dbReference type="InterPro" id="IPR036390">
    <property type="entry name" value="WH_DNA-bd_sf"/>
</dbReference>
<geneLocation type="plasmid" evidence="5">
    <name>unnamed1</name>
</geneLocation>
<evidence type="ECO:0000313" key="5">
    <source>
        <dbReference type="EMBL" id="XCB28871.1"/>
    </source>
</evidence>
<evidence type="ECO:0000259" key="4">
    <source>
        <dbReference type="PROSITE" id="PS50987"/>
    </source>
</evidence>
<dbReference type="NCBIfam" id="NF033788">
    <property type="entry name" value="HTH_metalloreg"/>
    <property type="match status" value="1"/>
</dbReference>
<feature type="domain" description="HTH arsR-type" evidence="4">
    <location>
        <begin position="1"/>
        <end position="98"/>
    </location>
</feature>
<keyword evidence="5" id="KW-0614">Plasmid</keyword>
<evidence type="ECO:0000256" key="3">
    <source>
        <dbReference type="ARBA" id="ARBA00023163"/>
    </source>
</evidence>
<dbReference type="InterPro" id="IPR036388">
    <property type="entry name" value="WH-like_DNA-bd_sf"/>
</dbReference>
<dbReference type="Gene3D" id="1.10.10.10">
    <property type="entry name" value="Winged helix-like DNA-binding domain superfamily/Winged helix DNA-binding domain"/>
    <property type="match status" value="1"/>
</dbReference>
<keyword evidence="1" id="KW-0805">Transcription regulation</keyword>
<dbReference type="PANTHER" id="PTHR33154:SF18">
    <property type="entry name" value="ARSENICAL RESISTANCE OPERON REPRESSOR"/>
    <property type="match status" value="1"/>
</dbReference>
<sequence length="129" mass="14667">MARTAKFDLVTLFAALADPTRLRLLNLMDGREVCVCYFVEILKQGQPKISRHLAYLRRAGIVEARRDGKWMHYRIERPNDPKAASILDAALQSLKTDKEMQSDLARLDRACCEPQRFITLQGAPIPAQV</sequence>
<dbReference type="AlphaFoldDB" id="A0AAU7ZJD8"/>
<dbReference type="InterPro" id="IPR011991">
    <property type="entry name" value="ArsR-like_HTH"/>
</dbReference>
<gene>
    <name evidence="5" type="ORF">RBB75_20780</name>
</gene>
<dbReference type="SMART" id="SM00418">
    <property type="entry name" value="HTH_ARSR"/>
    <property type="match status" value="1"/>
</dbReference>
<keyword evidence="3" id="KW-0804">Transcription</keyword>
<dbReference type="SUPFAM" id="SSF46785">
    <property type="entry name" value="Winged helix' DNA-binding domain"/>
    <property type="match status" value="1"/>
</dbReference>
<dbReference type="InterPro" id="IPR001845">
    <property type="entry name" value="HTH_ArsR_DNA-bd_dom"/>
</dbReference>
<protein>
    <submittedName>
        <fullName evidence="5">Metalloregulator ArsR/SmtB family transcription factor</fullName>
    </submittedName>
</protein>
<name>A0AAU7ZJD8_9BACT</name>
<accession>A0AAU7ZJD8</accession>
<dbReference type="GO" id="GO:0003677">
    <property type="term" value="F:DNA binding"/>
    <property type="evidence" value="ECO:0007669"/>
    <property type="project" value="UniProtKB-KW"/>
</dbReference>
<dbReference type="InterPro" id="IPR051081">
    <property type="entry name" value="HTH_MetalResp_TranReg"/>
</dbReference>
<dbReference type="Pfam" id="PF01022">
    <property type="entry name" value="HTH_5"/>
    <property type="match status" value="1"/>
</dbReference>
<reference evidence="5" key="2">
    <citation type="journal article" date="2024" name="Environ. Microbiol.">
        <title>Genome analysis and description of Tunturibacter gen. nov. expands the diversity of Terriglobia in tundra soils.</title>
        <authorList>
            <person name="Messyasz A."/>
            <person name="Mannisto M.K."/>
            <person name="Kerkhof L.J."/>
            <person name="Haggblom M.M."/>
        </authorList>
    </citation>
    <scope>NUCLEOTIDE SEQUENCE</scope>
    <source>
        <strain evidence="5">M8UP23</strain>
    </source>
</reference>
<dbReference type="GO" id="GO:0003700">
    <property type="term" value="F:DNA-binding transcription factor activity"/>
    <property type="evidence" value="ECO:0007669"/>
    <property type="project" value="InterPro"/>
</dbReference>
<dbReference type="KEGG" id="temp:RBB75_20780"/>
<dbReference type="PRINTS" id="PR00778">
    <property type="entry name" value="HTHARSR"/>
</dbReference>
<evidence type="ECO:0000256" key="2">
    <source>
        <dbReference type="ARBA" id="ARBA00023125"/>
    </source>
</evidence>